<reference evidence="1" key="1">
    <citation type="submission" date="2022-03" db="EMBL/GenBank/DDBJ databases">
        <title>Genomic analyses of argali, domestic sheep and their hybrids provide insights into chromosomal evolution, heterosis and genetic basis of agronomic traits.</title>
        <authorList>
            <person name="Li M."/>
        </authorList>
    </citation>
    <scope>NUCLEOTIDE SEQUENCE</scope>
    <source>
        <strain evidence="1">F1 hybrid</strain>
    </source>
</reference>
<organism evidence="1 2">
    <name type="scientific">Ovis ammon polii x Ovis aries</name>
    <dbReference type="NCBI Taxonomy" id="2918886"/>
    <lineage>
        <taxon>Eukaryota</taxon>
        <taxon>Metazoa</taxon>
        <taxon>Chordata</taxon>
        <taxon>Craniata</taxon>
        <taxon>Vertebrata</taxon>
        <taxon>Euteleostomi</taxon>
        <taxon>Mammalia</taxon>
        <taxon>Eutheria</taxon>
        <taxon>Laurasiatheria</taxon>
        <taxon>Artiodactyla</taxon>
        <taxon>Ruminantia</taxon>
        <taxon>Pecora</taxon>
        <taxon>Bovidae</taxon>
        <taxon>Caprinae</taxon>
        <taxon>Ovis</taxon>
    </lineage>
</organism>
<dbReference type="Proteomes" id="UP001057279">
    <property type="component" value="Linkage Group LG11"/>
</dbReference>
<proteinExistence type="predicted"/>
<evidence type="ECO:0000313" key="2">
    <source>
        <dbReference type="Proteomes" id="UP001057279"/>
    </source>
</evidence>
<dbReference type="EMBL" id="CM043036">
    <property type="protein sequence ID" value="KAI4580706.1"/>
    <property type="molecule type" value="Genomic_DNA"/>
</dbReference>
<comment type="caution">
    <text evidence="1">The sequence shown here is derived from an EMBL/GenBank/DDBJ whole genome shotgun (WGS) entry which is preliminary data.</text>
</comment>
<keyword evidence="2" id="KW-1185">Reference proteome</keyword>
<name>A0ACB9UTA2_9CETA</name>
<protein>
    <submittedName>
        <fullName evidence="1">Uncharacterized protein</fullName>
    </submittedName>
</protein>
<evidence type="ECO:0000313" key="1">
    <source>
        <dbReference type="EMBL" id="KAI4580706.1"/>
    </source>
</evidence>
<sequence>MAAAGGRFESASSIEERKEQIRSARTEVLRQAKANFEKEERRKELKRLRGEETWMLPDVIKRVEQISQEDCVKKKKKKDKHSKKVKKEKKKKSKKRKCEKNESTDSSSSSEDEWVEAVPSQTPGKEKAWKIKDEKLEKEDNQIIQRDEWMTVDFMSVKTVSSWSLKAEKEAARKTQQEKTQALEQSRLLERELNPYWKDGGTGLPPEDCNVSSVTKAKDEEALYSQQKQDRELTVAQIMNSLLQNSDLRKYGKPLGHSVEDGGLSWLRKSYQRMKEQAEKQNRNFEDIVAERYGSMEEFQLKLKEAEKAAFTKEDGRRERWKKPAYSDKAHSSQESGKSDLVKYNKSSRGRYNTTDIANSITKDKFSGDEKDGRAVFSETYRREPSPRKNQEFSSHVNLRAKFLRPSDDEEVSFHSKDSNFEPSSSSSAVVPQDSVHRGFRKPTESSEESLSCRSRFGRGDRKHSNQKPLETSHSIDHGYVSENVREKSQEEGLREDSVTKEHLQDTKSSLARSSPGDESIHVLSVDEKNKLGAKIIKAEMMGNMELAEQLKSQLDKANKFQDTVTQMSSKTSRIEDEDQEEVILVRTDHSGRVWPVNTPGKQEGRRKRQIVSTHEEKERVRYFHDDDNLSLNDLVKNEKMGTAENHNKLFMRMTSKFMGKTDGDYYTLDDMFVSKAAERERFGEEEENQRKKAIAEHRSLIAQMEKCLYCFDSSQFPKHLIVAIGVKVYLCLPNVRSLTEGHCLIVPLQHHRAATLLDEDIWEEIQMFRKSLVKMFEDKGLDCIFLETNMNMKKQYHMVYECIPLPKEVGDMAPIYFKKAIMESDEEWSINKKLIDLSSKDIRKSVPRGLPYFSVDFGLQGGFAHVIEDQHKFPHYFGKEIIGGMLDIEPRVWRKGVRESFEDQRKKALQFAQWWKPFDFTGNRKC</sequence>
<accession>A0ACB9UTA2</accession>
<gene>
    <name evidence="1" type="ORF">MJG53_010248</name>
</gene>